<dbReference type="PROSITE" id="PS51257">
    <property type="entry name" value="PROKAR_LIPOPROTEIN"/>
    <property type="match status" value="1"/>
</dbReference>
<dbReference type="InterPro" id="IPR013783">
    <property type="entry name" value="Ig-like_fold"/>
</dbReference>
<feature type="domain" description="Fibronectin type-III" evidence="3">
    <location>
        <begin position="122"/>
        <end position="214"/>
    </location>
</feature>
<accession>A0A532VAN1</accession>
<reference evidence="4 5" key="1">
    <citation type="submission" date="2017-06" db="EMBL/GenBank/DDBJ databases">
        <title>Novel microbial phyla capable of carbon fixation and sulfur reduction in deep-sea sediments.</title>
        <authorList>
            <person name="Huang J."/>
            <person name="Baker B."/>
            <person name="Wang Y."/>
        </authorList>
    </citation>
    <scope>NUCLEOTIDE SEQUENCE [LARGE SCALE GENOMIC DNA]</scope>
    <source>
        <strain evidence="4">B3_TA06</strain>
    </source>
</reference>
<evidence type="ECO:0000313" key="4">
    <source>
        <dbReference type="EMBL" id="TKJ44228.1"/>
    </source>
</evidence>
<sequence>MIYRKAVLAAAVVLGLMLTTGCDKEPPAVSITYPLDNATISDPVIIRADADDNKEVVEVEFHVDGAMCYSDTESPWEYEWDPTTVSDSSMHTVFAKAYDPSDNVGTSDVVTVFVDYNQPPSAPGNPSPANGATDQPLDVNLSWTGGDPDGDPVTYDVYFGTSSSPSLVASDRTTTNYDPGSLEYNTTYYWKIVAKDDKGATTTGDVWQFTTERGQWLSYDDGSFETGRRCVDYGWLMVRFTRPSGWSAARVTKVRIYIHGQSQYSFDIDAFDDYEQSGGYYWPDGHWITLKDGASQGIGWYEHSVSHTFQSKEFFVGIWDKSTGAPYLGWDEAGCDARSYYDCGGGWFVYYYACWGVRVYVEQPTLVASKAGAPEQTYDNPNKEKVIRGMWLEPSECYLVTPDGEVGEIEIISQ</sequence>
<feature type="chain" id="PRO_5021760473" description="Fibronectin type-III domain-containing protein" evidence="2">
    <location>
        <begin position="25"/>
        <end position="414"/>
    </location>
</feature>
<dbReference type="AlphaFoldDB" id="A0A532VAN1"/>
<dbReference type="PROSITE" id="PS50853">
    <property type="entry name" value="FN3"/>
    <property type="match status" value="1"/>
</dbReference>
<organism evidence="4 5">
    <name type="scientific">candidate division TA06 bacterium B3_TA06</name>
    <dbReference type="NCBI Taxonomy" id="2012487"/>
    <lineage>
        <taxon>Bacteria</taxon>
        <taxon>Bacteria division TA06</taxon>
    </lineage>
</organism>
<dbReference type="InterPro" id="IPR003961">
    <property type="entry name" value="FN3_dom"/>
</dbReference>
<dbReference type="Gene3D" id="2.60.40.10">
    <property type="entry name" value="Immunoglobulins"/>
    <property type="match status" value="2"/>
</dbReference>
<evidence type="ECO:0000259" key="3">
    <source>
        <dbReference type="PROSITE" id="PS50853"/>
    </source>
</evidence>
<dbReference type="InterPro" id="IPR036116">
    <property type="entry name" value="FN3_sf"/>
</dbReference>
<dbReference type="EMBL" id="NJBO01000001">
    <property type="protein sequence ID" value="TKJ44228.1"/>
    <property type="molecule type" value="Genomic_DNA"/>
</dbReference>
<keyword evidence="2" id="KW-0732">Signal</keyword>
<evidence type="ECO:0000256" key="1">
    <source>
        <dbReference type="SAM" id="MobiDB-lite"/>
    </source>
</evidence>
<dbReference type="Proteomes" id="UP000317778">
    <property type="component" value="Unassembled WGS sequence"/>
</dbReference>
<gene>
    <name evidence="4" type="ORF">CEE36_00350</name>
</gene>
<dbReference type="Pfam" id="PF17957">
    <property type="entry name" value="Big_7"/>
    <property type="match status" value="1"/>
</dbReference>
<feature type="signal peptide" evidence="2">
    <location>
        <begin position="1"/>
        <end position="24"/>
    </location>
</feature>
<feature type="region of interest" description="Disordered" evidence="1">
    <location>
        <begin position="117"/>
        <end position="138"/>
    </location>
</feature>
<name>A0A532VAN1_UNCT6</name>
<evidence type="ECO:0000313" key="5">
    <source>
        <dbReference type="Proteomes" id="UP000317778"/>
    </source>
</evidence>
<protein>
    <recommendedName>
        <fullName evidence="3">Fibronectin type-III domain-containing protein</fullName>
    </recommendedName>
</protein>
<dbReference type="SUPFAM" id="SSF49265">
    <property type="entry name" value="Fibronectin type III"/>
    <property type="match status" value="1"/>
</dbReference>
<proteinExistence type="predicted"/>
<dbReference type="CDD" id="cd00063">
    <property type="entry name" value="FN3"/>
    <property type="match status" value="1"/>
</dbReference>
<evidence type="ECO:0000256" key="2">
    <source>
        <dbReference type="SAM" id="SignalP"/>
    </source>
</evidence>
<comment type="caution">
    <text evidence="4">The sequence shown here is derived from an EMBL/GenBank/DDBJ whole genome shotgun (WGS) entry which is preliminary data.</text>
</comment>